<keyword evidence="3" id="KW-0479">Metal-binding</keyword>
<dbReference type="InParanoid" id="A0A6P9CUX5"/>
<keyword evidence="4 8" id="KW-0863">Zinc-finger</keyword>
<dbReference type="CDD" id="cd02122">
    <property type="entry name" value="PA_GRAIL_like"/>
    <property type="match status" value="1"/>
</dbReference>
<evidence type="ECO:0000256" key="5">
    <source>
        <dbReference type="ARBA" id="ARBA00022833"/>
    </source>
</evidence>
<dbReference type="GO" id="GO:0016020">
    <property type="term" value="C:membrane"/>
    <property type="evidence" value="ECO:0007669"/>
    <property type="project" value="UniProtKB-SubCell"/>
</dbReference>
<dbReference type="InterPro" id="IPR046450">
    <property type="entry name" value="PA_dom_sf"/>
</dbReference>
<comment type="subcellular location">
    <subcellularLocation>
        <location evidence="1">Membrane</location>
        <topology evidence="1">Single-pass membrane protein</topology>
    </subcellularLocation>
</comment>
<evidence type="ECO:0000256" key="4">
    <source>
        <dbReference type="ARBA" id="ARBA00022771"/>
    </source>
</evidence>
<keyword evidence="10" id="KW-0732">Signal</keyword>
<feature type="chain" id="PRO_5027842585" evidence="10">
    <location>
        <begin position="36"/>
        <end position="351"/>
    </location>
</feature>
<dbReference type="AlphaFoldDB" id="A0A6P9CUX5"/>
<accession>A0A6P9CUX5</accession>
<dbReference type="PANTHER" id="PTHR46539">
    <property type="entry name" value="E3 UBIQUITIN-PROTEIN LIGASE ATL42"/>
    <property type="match status" value="1"/>
</dbReference>
<protein>
    <submittedName>
        <fullName evidence="13">RING finger protein 148</fullName>
    </submittedName>
</protein>
<dbReference type="Pfam" id="PF02225">
    <property type="entry name" value="PA"/>
    <property type="match status" value="1"/>
</dbReference>
<feature type="signal peptide" evidence="10">
    <location>
        <begin position="1"/>
        <end position="35"/>
    </location>
</feature>
<dbReference type="SUPFAM" id="SSF57850">
    <property type="entry name" value="RING/U-box"/>
    <property type="match status" value="1"/>
</dbReference>
<keyword evidence="12" id="KW-1185">Reference proteome</keyword>
<keyword evidence="7 9" id="KW-0472">Membrane</keyword>
<gene>
    <name evidence="13" type="primary">RNF148</name>
</gene>
<evidence type="ECO:0000256" key="1">
    <source>
        <dbReference type="ARBA" id="ARBA00004167"/>
    </source>
</evidence>
<reference evidence="13" key="1">
    <citation type="submission" date="2025-08" db="UniProtKB">
        <authorList>
            <consortium name="RefSeq"/>
        </authorList>
    </citation>
    <scope>IDENTIFICATION</scope>
    <source>
        <tissue evidence="13">Blood</tissue>
    </source>
</reference>
<dbReference type="Proteomes" id="UP001652622">
    <property type="component" value="Unplaced"/>
</dbReference>
<dbReference type="PANTHER" id="PTHR46539:SF27">
    <property type="entry name" value="RING FINGER PROTEIN 128"/>
    <property type="match status" value="1"/>
</dbReference>
<dbReference type="PROSITE" id="PS50089">
    <property type="entry name" value="ZF_RING_2"/>
    <property type="match status" value="1"/>
</dbReference>
<organism evidence="12 13">
    <name type="scientific">Pantherophis guttatus</name>
    <name type="common">Corn snake</name>
    <name type="synonym">Elaphe guttata</name>
    <dbReference type="NCBI Taxonomy" id="94885"/>
    <lineage>
        <taxon>Eukaryota</taxon>
        <taxon>Metazoa</taxon>
        <taxon>Chordata</taxon>
        <taxon>Craniata</taxon>
        <taxon>Vertebrata</taxon>
        <taxon>Euteleostomi</taxon>
        <taxon>Lepidosauria</taxon>
        <taxon>Squamata</taxon>
        <taxon>Bifurcata</taxon>
        <taxon>Unidentata</taxon>
        <taxon>Episquamata</taxon>
        <taxon>Toxicofera</taxon>
        <taxon>Serpentes</taxon>
        <taxon>Colubroidea</taxon>
        <taxon>Colubridae</taxon>
        <taxon>Colubrinae</taxon>
        <taxon>Pantherophis</taxon>
    </lineage>
</organism>
<dbReference type="RefSeq" id="XP_034286987.1">
    <property type="nucleotide sequence ID" value="XM_034431096.2"/>
</dbReference>
<evidence type="ECO:0000259" key="11">
    <source>
        <dbReference type="PROSITE" id="PS50089"/>
    </source>
</evidence>
<evidence type="ECO:0000256" key="8">
    <source>
        <dbReference type="PROSITE-ProRule" id="PRU00175"/>
    </source>
</evidence>
<keyword evidence="5" id="KW-0862">Zinc</keyword>
<evidence type="ECO:0000256" key="10">
    <source>
        <dbReference type="SAM" id="SignalP"/>
    </source>
</evidence>
<dbReference type="GO" id="GO:0008270">
    <property type="term" value="F:zinc ion binding"/>
    <property type="evidence" value="ECO:0007669"/>
    <property type="project" value="UniProtKB-KW"/>
</dbReference>
<proteinExistence type="predicted"/>
<name>A0A6P9CUX5_PANGU</name>
<keyword evidence="2 9" id="KW-0812">Transmembrane</keyword>
<dbReference type="FunFam" id="3.30.40.10:FF:000009">
    <property type="entry name" value="E3 ubiquitin-protein ligase RNF130"/>
    <property type="match status" value="1"/>
</dbReference>
<evidence type="ECO:0000313" key="13">
    <source>
        <dbReference type="RefSeq" id="XP_034286987.1"/>
    </source>
</evidence>
<dbReference type="OMA" id="AVCLEMY"/>
<dbReference type="InterPro" id="IPR003137">
    <property type="entry name" value="PA_domain"/>
</dbReference>
<dbReference type="FunFam" id="3.50.30.30:FF:000003">
    <property type="entry name" value="E3 ubiquitin-protein ligase RNF128"/>
    <property type="match status" value="1"/>
</dbReference>
<dbReference type="SUPFAM" id="SSF52025">
    <property type="entry name" value="PA domain"/>
    <property type="match status" value="1"/>
</dbReference>
<evidence type="ECO:0000256" key="3">
    <source>
        <dbReference type="ARBA" id="ARBA00022723"/>
    </source>
</evidence>
<evidence type="ECO:0000256" key="7">
    <source>
        <dbReference type="ARBA" id="ARBA00023136"/>
    </source>
</evidence>
<feature type="domain" description="RING-type" evidence="11">
    <location>
        <begin position="255"/>
        <end position="296"/>
    </location>
</feature>
<evidence type="ECO:0000313" key="12">
    <source>
        <dbReference type="Proteomes" id="UP001652622"/>
    </source>
</evidence>
<dbReference type="InterPro" id="IPR001841">
    <property type="entry name" value="Znf_RING"/>
</dbReference>
<dbReference type="SMART" id="SM00184">
    <property type="entry name" value="RING"/>
    <property type="match status" value="1"/>
</dbReference>
<dbReference type="Gene3D" id="3.50.30.30">
    <property type="match status" value="1"/>
</dbReference>
<dbReference type="Pfam" id="PF13639">
    <property type="entry name" value="zf-RING_2"/>
    <property type="match status" value="1"/>
</dbReference>
<evidence type="ECO:0000256" key="2">
    <source>
        <dbReference type="ARBA" id="ARBA00022692"/>
    </source>
</evidence>
<feature type="transmembrane region" description="Helical" evidence="9">
    <location>
        <begin position="190"/>
        <end position="210"/>
    </location>
</feature>
<sequence>MNLFGAAATERKRVKPLCFLYLGICLGLHLQSSHADSFWIANINISFQVGNRTVWEIAENGVFAKASPLKKVSGIVIAAEEPHQNACSSVTNFKSGNAGCWIALIIRGHCSFTKKISVAEEKGAIGVIIYNYPGTGNNVFPMLNFGKEGPVAVMIGNLKGTDLLHLIQNGIQVMATIDVGKHCNPWLTRYMGTIFILSSVAVAYCTFYCAGKLRRTRNLIQRCQQELDITKAINRLELRTLKEDDKEVGSNGDNCAVCLEMYKPKDIARILRCGHLFHKICVDPWLLKHQTCPVCKWNMLGNVERITATVEPFGIQLSNEASSAINSPNEAICPEVPAGIHKGSKAQSGDK</sequence>
<dbReference type="KEGG" id="pgut:117673618"/>
<dbReference type="Gene3D" id="3.30.40.10">
    <property type="entry name" value="Zinc/RING finger domain, C3HC4 (zinc finger)"/>
    <property type="match status" value="1"/>
</dbReference>
<dbReference type="InterPro" id="IPR013083">
    <property type="entry name" value="Znf_RING/FYVE/PHD"/>
</dbReference>
<evidence type="ECO:0000256" key="9">
    <source>
        <dbReference type="SAM" id="Phobius"/>
    </source>
</evidence>
<evidence type="ECO:0000256" key="6">
    <source>
        <dbReference type="ARBA" id="ARBA00022989"/>
    </source>
</evidence>
<keyword evidence="6 9" id="KW-1133">Transmembrane helix</keyword>